<dbReference type="RefSeq" id="WP_158093281.1">
    <property type="nucleotide sequence ID" value="NZ_BMHB01000002.1"/>
</dbReference>
<organism evidence="2 3">
    <name type="scientific">Gottfriedia solisilvae</name>
    <dbReference type="NCBI Taxonomy" id="1516104"/>
    <lineage>
        <taxon>Bacteria</taxon>
        <taxon>Bacillati</taxon>
        <taxon>Bacillota</taxon>
        <taxon>Bacilli</taxon>
        <taxon>Bacillales</taxon>
        <taxon>Bacillaceae</taxon>
        <taxon>Gottfriedia</taxon>
    </lineage>
</organism>
<gene>
    <name evidence="2" type="ORF">GCM10007380_33020</name>
</gene>
<proteinExistence type="predicted"/>
<evidence type="ECO:0000313" key="3">
    <source>
        <dbReference type="Proteomes" id="UP000626244"/>
    </source>
</evidence>
<keyword evidence="3" id="KW-1185">Reference proteome</keyword>
<dbReference type="Proteomes" id="UP000626244">
    <property type="component" value="Unassembled WGS sequence"/>
</dbReference>
<dbReference type="EMBL" id="BMHB01000002">
    <property type="protein sequence ID" value="GGI16449.1"/>
    <property type="molecule type" value="Genomic_DNA"/>
</dbReference>
<name>A0A8J3APK1_9BACI</name>
<reference evidence="3" key="1">
    <citation type="journal article" date="2019" name="Int. J. Syst. Evol. Microbiol.">
        <title>The Global Catalogue of Microorganisms (GCM) 10K type strain sequencing project: providing services to taxonomists for standard genome sequencing and annotation.</title>
        <authorList>
            <consortium name="The Broad Institute Genomics Platform"/>
            <consortium name="The Broad Institute Genome Sequencing Center for Infectious Disease"/>
            <person name="Wu L."/>
            <person name="Ma J."/>
        </authorList>
    </citation>
    <scope>NUCLEOTIDE SEQUENCE [LARGE SCALE GENOMIC DNA]</scope>
    <source>
        <strain evidence="3">CGMCC 1.14993</strain>
    </source>
</reference>
<keyword evidence="1" id="KW-1133">Transmembrane helix</keyword>
<keyword evidence="1" id="KW-0812">Transmembrane</keyword>
<comment type="caution">
    <text evidence="2">The sequence shown here is derived from an EMBL/GenBank/DDBJ whole genome shotgun (WGS) entry which is preliminary data.</text>
</comment>
<feature type="transmembrane region" description="Helical" evidence="1">
    <location>
        <begin position="27"/>
        <end position="46"/>
    </location>
</feature>
<evidence type="ECO:0000256" key="1">
    <source>
        <dbReference type="SAM" id="Phobius"/>
    </source>
</evidence>
<sequence length="55" mass="6035">MIFLLIIVGTLLVYLLSNLPEYVSAMILLGGVLSTLIGIYIELIIIEKKLKATLS</sequence>
<accession>A0A8J3APK1</accession>
<evidence type="ECO:0000313" key="2">
    <source>
        <dbReference type="EMBL" id="GGI16449.1"/>
    </source>
</evidence>
<dbReference type="AlphaFoldDB" id="A0A8J3APK1"/>
<keyword evidence="1" id="KW-0472">Membrane</keyword>
<protein>
    <submittedName>
        <fullName evidence="2">Uncharacterized protein</fullName>
    </submittedName>
</protein>